<dbReference type="Proteomes" id="UP000824151">
    <property type="component" value="Unassembled WGS sequence"/>
</dbReference>
<sequence length="222" mass="24529">MRKMARIAKTVDQQLAELSRLNVMKQARGDADAVSAAARTLSEENGGDNNVLVGLHPRWFFASDLAPLLRRAGKPGFVVEDMVDVDEFAPAGIELPDDPLYPVHDVQRGDQYQNESPKEVLPQLMARVRRPLTLQEGLSWAHTHPEVIEANSCFMTIGSRKAKRTNPAGDTVYDARTPAIWNASGAGRDGKHRKNAPKLGWCWWGNRHTWLGVASAAQTSPQ</sequence>
<reference evidence="1" key="1">
    <citation type="journal article" date="2021" name="PeerJ">
        <title>Extensive microbial diversity within the chicken gut microbiome revealed by metagenomics and culture.</title>
        <authorList>
            <person name="Gilroy R."/>
            <person name="Ravi A."/>
            <person name="Getino M."/>
            <person name="Pursley I."/>
            <person name="Horton D.L."/>
            <person name="Alikhan N.F."/>
            <person name="Baker D."/>
            <person name="Gharbi K."/>
            <person name="Hall N."/>
            <person name="Watson M."/>
            <person name="Adriaenssens E.M."/>
            <person name="Foster-Nyarko E."/>
            <person name="Jarju S."/>
            <person name="Secka A."/>
            <person name="Antonio M."/>
            <person name="Oren A."/>
            <person name="Chaudhuri R.R."/>
            <person name="La Ragione R."/>
            <person name="Hildebrand F."/>
            <person name="Pallen M.J."/>
        </authorList>
    </citation>
    <scope>NUCLEOTIDE SEQUENCE</scope>
    <source>
        <strain evidence="1">ChiHejej3B27-3195</strain>
    </source>
</reference>
<reference evidence="1" key="2">
    <citation type="submission" date="2021-04" db="EMBL/GenBank/DDBJ databases">
        <authorList>
            <person name="Gilroy R."/>
        </authorList>
    </citation>
    <scope>NUCLEOTIDE SEQUENCE</scope>
    <source>
        <strain evidence="1">ChiHejej3B27-3195</strain>
    </source>
</reference>
<dbReference type="AlphaFoldDB" id="A0A9D1UUG7"/>
<proteinExistence type="predicted"/>
<comment type="caution">
    <text evidence="1">The sequence shown here is derived from an EMBL/GenBank/DDBJ whole genome shotgun (WGS) entry which is preliminary data.</text>
</comment>
<protein>
    <submittedName>
        <fullName evidence="1">Uncharacterized protein</fullName>
    </submittedName>
</protein>
<organism evidence="1 2">
    <name type="scientific">Candidatus Nesterenkonia stercoripullorum</name>
    <dbReference type="NCBI Taxonomy" id="2838701"/>
    <lineage>
        <taxon>Bacteria</taxon>
        <taxon>Bacillati</taxon>
        <taxon>Actinomycetota</taxon>
        <taxon>Actinomycetes</taxon>
        <taxon>Micrococcales</taxon>
        <taxon>Micrococcaceae</taxon>
        <taxon>Nesterenkonia</taxon>
    </lineage>
</organism>
<evidence type="ECO:0000313" key="2">
    <source>
        <dbReference type="Proteomes" id="UP000824151"/>
    </source>
</evidence>
<dbReference type="EMBL" id="DXGD01000397">
    <property type="protein sequence ID" value="HIX00621.1"/>
    <property type="molecule type" value="Genomic_DNA"/>
</dbReference>
<gene>
    <name evidence="1" type="ORF">H9871_10825</name>
</gene>
<dbReference type="InterPro" id="IPR043755">
    <property type="entry name" value="DUF5701"/>
</dbReference>
<dbReference type="Pfam" id="PF18959">
    <property type="entry name" value="DUF5701"/>
    <property type="match status" value="1"/>
</dbReference>
<accession>A0A9D1UUG7</accession>
<name>A0A9D1UUG7_9MICC</name>
<evidence type="ECO:0000313" key="1">
    <source>
        <dbReference type="EMBL" id="HIX00621.1"/>
    </source>
</evidence>